<evidence type="ECO:0000313" key="2">
    <source>
        <dbReference type="Proteomes" id="UP001235939"/>
    </source>
</evidence>
<gene>
    <name evidence="1" type="ORF">LAZ67_3000219</name>
</gene>
<organism evidence="1 2">
    <name type="scientific">Cordylochernes scorpioides</name>
    <dbReference type="NCBI Taxonomy" id="51811"/>
    <lineage>
        <taxon>Eukaryota</taxon>
        <taxon>Metazoa</taxon>
        <taxon>Ecdysozoa</taxon>
        <taxon>Arthropoda</taxon>
        <taxon>Chelicerata</taxon>
        <taxon>Arachnida</taxon>
        <taxon>Pseudoscorpiones</taxon>
        <taxon>Cheliferoidea</taxon>
        <taxon>Chernetidae</taxon>
        <taxon>Cordylochernes</taxon>
    </lineage>
</organism>
<evidence type="ECO:0000313" key="1">
    <source>
        <dbReference type="EMBL" id="UYV64303.1"/>
    </source>
</evidence>
<proteinExistence type="predicted"/>
<reference evidence="1 2" key="1">
    <citation type="submission" date="2022-01" db="EMBL/GenBank/DDBJ databases">
        <title>A chromosomal length assembly of Cordylochernes scorpioides.</title>
        <authorList>
            <person name="Zeh D."/>
            <person name="Zeh J."/>
        </authorList>
    </citation>
    <scope>NUCLEOTIDE SEQUENCE [LARGE SCALE GENOMIC DNA]</scope>
    <source>
        <strain evidence="1">IN4F17</strain>
        <tissue evidence="1">Whole Body</tissue>
    </source>
</reference>
<dbReference type="Proteomes" id="UP001235939">
    <property type="component" value="Chromosome 03"/>
</dbReference>
<name>A0ABY6K8Z8_9ARAC</name>
<keyword evidence="2" id="KW-1185">Reference proteome</keyword>
<accession>A0ABY6K8Z8</accession>
<dbReference type="EMBL" id="CP092865">
    <property type="protein sequence ID" value="UYV64303.1"/>
    <property type="molecule type" value="Genomic_DNA"/>
</dbReference>
<sequence>MGLYLLQWQDTLFMEQALKINQEVYRRDSFETMVLPWVQQHFVDTDWTFQQDFDTRSEGEIDSGLMQDSFSRLHQVGGMAALLTRFQLDGLQSVVYFVGQLNICFIRNKRGYLAKEYWFRDKQTREYQKKWILEYRNPEYSREYSNALVDIVKSEVNNKSSGTHMRKKSKNQQMREMTGCIAHLTSILIWKENVTDYGIQINLAEKFKTTQAIAREYMRFICLKPFSLQKENI</sequence>
<protein>
    <submittedName>
        <fullName evidence="1">Uncharacterized protein</fullName>
    </submittedName>
</protein>